<dbReference type="SUPFAM" id="SSF51735">
    <property type="entry name" value="NAD(P)-binding Rossmann-fold domains"/>
    <property type="match status" value="1"/>
</dbReference>
<dbReference type="Proteomes" id="UP001465331">
    <property type="component" value="Unassembled WGS sequence"/>
</dbReference>
<accession>A0ABV2A8N1</accession>
<feature type="domain" description="Ketoreductase" evidence="3">
    <location>
        <begin position="8"/>
        <end position="181"/>
    </location>
</feature>
<name>A0ABV2A8N1_9GAMM</name>
<comment type="caution">
    <text evidence="4">The sequence shown here is derived from an EMBL/GenBank/DDBJ whole genome shotgun (WGS) entry which is preliminary data.</text>
</comment>
<comment type="similarity">
    <text evidence="1 2">Belongs to the short-chain dehydrogenases/reductases (SDR) family.</text>
</comment>
<sequence length="227" mass="23079">MNAELNEKVVVVTGALGALGRAVVEAAADAGATLVAIDRVAAPSPRGAAFACTLDLADAQATQAAMATIAQRHGRIDALVNVAGGFRWETLADGSIETWDQLYGINLRTAVNASRAVLPHLSAGGRIVNIGAVAAVKATAGMGAYAASKAGVARLTEALAEELKARDITVNAVLPSIIDTPANRADMPDADVSKWVTPRSLADVIVFLLGPRAAAVTGALIPVVGRV</sequence>
<evidence type="ECO:0000256" key="1">
    <source>
        <dbReference type="ARBA" id="ARBA00006484"/>
    </source>
</evidence>
<dbReference type="PRINTS" id="PR00081">
    <property type="entry name" value="GDHRDH"/>
</dbReference>
<dbReference type="Pfam" id="PF00106">
    <property type="entry name" value="adh_short"/>
    <property type="match status" value="1"/>
</dbReference>
<evidence type="ECO:0000259" key="3">
    <source>
        <dbReference type="SMART" id="SM00822"/>
    </source>
</evidence>
<evidence type="ECO:0000313" key="5">
    <source>
        <dbReference type="Proteomes" id="UP001465331"/>
    </source>
</evidence>
<dbReference type="EMBL" id="JBEPIJ010000005">
    <property type="protein sequence ID" value="MES0873499.1"/>
    <property type="molecule type" value="Genomic_DNA"/>
</dbReference>
<dbReference type="InterPro" id="IPR036291">
    <property type="entry name" value="NAD(P)-bd_dom_sf"/>
</dbReference>
<dbReference type="RefSeq" id="WP_352888238.1">
    <property type="nucleotide sequence ID" value="NZ_JBEPIJ010000005.1"/>
</dbReference>
<dbReference type="PROSITE" id="PS00061">
    <property type="entry name" value="ADH_SHORT"/>
    <property type="match status" value="1"/>
</dbReference>
<keyword evidence="5" id="KW-1185">Reference proteome</keyword>
<dbReference type="Gene3D" id="3.40.50.720">
    <property type="entry name" value="NAD(P)-binding Rossmann-like Domain"/>
    <property type="match status" value="1"/>
</dbReference>
<proteinExistence type="inferred from homology"/>
<dbReference type="PANTHER" id="PTHR42760">
    <property type="entry name" value="SHORT-CHAIN DEHYDROGENASES/REDUCTASES FAMILY MEMBER"/>
    <property type="match status" value="1"/>
</dbReference>
<evidence type="ECO:0000256" key="2">
    <source>
        <dbReference type="RuleBase" id="RU000363"/>
    </source>
</evidence>
<dbReference type="SMART" id="SM00822">
    <property type="entry name" value="PKS_KR"/>
    <property type="match status" value="1"/>
</dbReference>
<reference evidence="4 5" key="1">
    <citation type="submission" date="2024-06" db="EMBL/GenBank/DDBJ databases">
        <authorList>
            <person name="Li Z."/>
            <person name="Jiang Y."/>
        </authorList>
    </citation>
    <scope>NUCLEOTIDE SEQUENCE [LARGE SCALE GENOMIC DNA]</scope>
    <source>
        <strain evidence="4 5">HSW-8</strain>
    </source>
</reference>
<dbReference type="PANTHER" id="PTHR42760:SF135">
    <property type="entry name" value="BLL7886 PROTEIN"/>
    <property type="match status" value="1"/>
</dbReference>
<gene>
    <name evidence="4" type="ORF">ABSH63_05705</name>
</gene>
<dbReference type="InterPro" id="IPR002347">
    <property type="entry name" value="SDR_fam"/>
</dbReference>
<dbReference type="PRINTS" id="PR00080">
    <property type="entry name" value="SDRFAMILY"/>
</dbReference>
<dbReference type="InterPro" id="IPR057326">
    <property type="entry name" value="KR_dom"/>
</dbReference>
<organism evidence="4 5">
    <name type="scientific">Sinimarinibacterium thermocellulolyticum</name>
    <dbReference type="NCBI Taxonomy" id="3170016"/>
    <lineage>
        <taxon>Bacteria</taxon>
        <taxon>Pseudomonadati</taxon>
        <taxon>Pseudomonadota</taxon>
        <taxon>Gammaproteobacteria</taxon>
        <taxon>Nevskiales</taxon>
        <taxon>Nevskiaceae</taxon>
        <taxon>Sinimarinibacterium</taxon>
    </lineage>
</organism>
<protein>
    <submittedName>
        <fullName evidence="4">SDR family NAD(P)-dependent oxidoreductase</fullName>
    </submittedName>
</protein>
<dbReference type="InterPro" id="IPR020904">
    <property type="entry name" value="Sc_DH/Rdtase_CS"/>
</dbReference>
<evidence type="ECO:0000313" key="4">
    <source>
        <dbReference type="EMBL" id="MES0873499.1"/>
    </source>
</evidence>